<name>A0A382ZRM4_9ZZZZ</name>
<reference evidence="1" key="1">
    <citation type="submission" date="2018-05" db="EMBL/GenBank/DDBJ databases">
        <authorList>
            <person name="Lanie J.A."/>
            <person name="Ng W.-L."/>
            <person name="Kazmierczak K.M."/>
            <person name="Andrzejewski T.M."/>
            <person name="Davidsen T.M."/>
            <person name="Wayne K.J."/>
            <person name="Tettelin H."/>
            <person name="Glass J.I."/>
            <person name="Rusch D."/>
            <person name="Podicherti R."/>
            <person name="Tsui H.-C.T."/>
            <person name="Winkler M.E."/>
        </authorList>
    </citation>
    <scope>NUCLEOTIDE SEQUENCE</scope>
</reference>
<proteinExistence type="predicted"/>
<evidence type="ECO:0000313" key="1">
    <source>
        <dbReference type="EMBL" id="SVD98073.1"/>
    </source>
</evidence>
<accession>A0A382ZRM4</accession>
<dbReference type="EMBL" id="UINC01186047">
    <property type="protein sequence ID" value="SVD98073.1"/>
    <property type="molecule type" value="Genomic_DNA"/>
</dbReference>
<protein>
    <submittedName>
        <fullName evidence="1">Uncharacterized protein</fullName>
    </submittedName>
</protein>
<dbReference type="AlphaFoldDB" id="A0A382ZRM4"/>
<organism evidence="1">
    <name type="scientific">marine metagenome</name>
    <dbReference type="NCBI Taxonomy" id="408172"/>
    <lineage>
        <taxon>unclassified sequences</taxon>
        <taxon>metagenomes</taxon>
        <taxon>ecological metagenomes</taxon>
    </lineage>
</organism>
<feature type="non-terminal residue" evidence="1">
    <location>
        <position position="1"/>
    </location>
</feature>
<gene>
    <name evidence="1" type="ORF">METZ01_LOCUS450927</name>
</gene>
<sequence>ISSDIPVVGQLQPFQSASFVRTSLEDAVTTLKSRENLISESSITV</sequence>